<keyword evidence="2" id="KW-1185">Reference proteome</keyword>
<dbReference type="InterPro" id="IPR013785">
    <property type="entry name" value="Aldolase_TIM"/>
</dbReference>
<evidence type="ECO:0000313" key="1">
    <source>
        <dbReference type="EMBL" id="SCB33985.1"/>
    </source>
</evidence>
<evidence type="ECO:0000313" key="2">
    <source>
        <dbReference type="Proteomes" id="UP000186228"/>
    </source>
</evidence>
<gene>
    <name evidence="1" type="ORF">GA0061100_11086</name>
</gene>
<accession>A0A1C3W271</accession>
<organism evidence="1 2">
    <name type="scientific">Rhizobium hainanense</name>
    <dbReference type="NCBI Taxonomy" id="52131"/>
    <lineage>
        <taxon>Bacteria</taxon>
        <taxon>Pseudomonadati</taxon>
        <taxon>Pseudomonadota</taxon>
        <taxon>Alphaproteobacteria</taxon>
        <taxon>Hyphomicrobiales</taxon>
        <taxon>Rhizobiaceae</taxon>
        <taxon>Rhizobium/Agrobacterium group</taxon>
        <taxon>Rhizobium</taxon>
    </lineage>
</organism>
<sequence length="90" mass="10145">MAIALQWMIHCKLPNTHLVMHGSSLVPEELQEIINRYGSQMTPAMAAPTKLCKERFEQFDTACHALRIQPFSVAEMAKRYKSGSLDPVLS</sequence>
<name>A0A1C3W271_9HYPH</name>
<dbReference type="Gene3D" id="3.20.20.70">
    <property type="entry name" value="Aldolase class I"/>
    <property type="match status" value="1"/>
</dbReference>
<proteinExistence type="predicted"/>
<dbReference type="AlphaFoldDB" id="A0A1C3W271"/>
<reference evidence="2" key="1">
    <citation type="submission" date="2016-08" db="EMBL/GenBank/DDBJ databases">
        <authorList>
            <person name="Varghese N."/>
            <person name="Submissions Spin"/>
        </authorList>
    </citation>
    <scope>NUCLEOTIDE SEQUENCE [LARGE SCALE GENOMIC DNA]</scope>
    <source>
        <strain evidence="2">CCBAU 57015</strain>
    </source>
</reference>
<protein>
    <submittedName>
        <fullName evidence="1">Uncharacterized protein</fullName>
    </submittedName>
</protein>
<dbReference type="STRING" id="52131.GA0061100_11086"/>
<dbReference type="Proteomes" id="UP000186228">
    <property type="component" value="Unassembled WGS sequence"/>
</dbReference>
<dbReference type="EMBL" id="FMAC01000010">
    <property type="protein sequence ID" value="SCB33985.1"/>
    <property type="molecule type" value="Genomic_DNA"/>
</dbReference>